<evidence type="ECO:0000313" key="2">
    <source>
        <dbReference type="EMBL" id="KIK10371.1"/>
    </source>
</evidence>
<gene>
    <name evidence="2" type="ORF">K443DRAFT_127123</name>
</gene>
<feature type="region of interest" description="Disordered" evidence="1">
    <location>
        <begin position="318"/>
        <end position="344"/>
    </location>
</feature>
<reference evidence="3" key="2">
    <citation type="submission" date="2015-01" db="EMBL/GenBank/DDBJ databases">
        <title>Evolutionary Origins and Diversification of the Mycorrhizal Mutualists.</title>
        <authorList>
            <consortium name="DOE Joint Genome Institute"/>
            <consortium name="Mycorrhizal Genomics Consortium"/>
            <person name="Kohler A."/>
            <person name="Kuo A."/>
            <person name="Nagy L.G."/>
            <person name="Floudas D."/>
            <person name="Copeland A."/>
            <person name="Barry K.W."/>
            <person name="Cichocki N."/>
            <person name="Veneault-Fourrey C."/>
            <person name="LaButti K."/>
            <person name="Lindquist E.A."/>
            <person name="Lipzen A."/>
            <person name="Lundell T."/>
            <person name="Morin E."/>
            <person name="Murat C."/>
            <person name="Riley R."/>
            <person name="Ohm R."/>
            <person name="Sun H."/>
            <person name="Tunlid A."/>
            <person name="Henrissat B."/>
            <person name="Grigoriev I.V."/>
            <person name="Hibbett D.S."/>
            <person name="Martin F."/>
        </authorList>
    </citation>
    <scope>NUCLEOTIDE SEQUENCE [LARGE SCALE GENOMIC DNA]</scope>
    <source>
        <strain evidence="3">LaAM-08-1</strain>
    </source>
</reference>
<dbReference type="EMBL" id="KN838536">
    <property type="protein sequence ID" value="KIK10371.1"/>
    <property type="molecule type" value="Genomic_DNA"/>
</dbReference>
<evidence type="ECO:0000256" key="1">
    <source>
        <dbReference type="SAM" id="MobiDB-lite"/>
    </source>
</evidence>
<protein>
    <submittedName>
        <fullName evidence="2">Uncharacterized protein</fullName>
    </submittedName>
</protein>
<feature type="region of interest" description="Disordered" evidence="1">
    <location>
        <begin position="150"/>
        <end position="172"/>
    </location>
</feature>
<accession>A0A0C9XZM8</accession>
<dbReference type="AlphaFoldDB" id="A0A0C9XZM8"/>
<reference evidence="2 3" key="1">
    <citation type="submission" date="2014-04" db="EMBL/GenBank/DDBJ databases">
        <authorList>
            <consortium name="DOE Joint Genome Institute"/>
            <person name="Kuo A."/>
            <person name="Kohler A."/>
            <person name="Nagy L.G."/>
            <person name="Floudas D."/>
            <person name="Copeland A."/>
            <person name="Barry K.W."/>
            <person name="Cichocki N."/>
            <person name="Veneault-Fourrey C."/>
            <person name="LaButti K."/>
            <person name="Lindquist E.A."/>
            <person name="Lipzen A."/>
            <person name="Lundell T."/>
            <person name="Morin E."/>
            <person name="Murat C."/>
            <person name="Sun H."/>
            <person name="Tunlid A."/>
            <person name="Henrissat B."/>
            <person name="Grigoriev I.V."/>
            <person name="Hibbett D.S."/>
            <person name="Martin F."/>
            <person name="Nordberg H.P."/>
            <person name="Cantor M.N."/>
            <person name="Hua S.X."/>
        </authorList>
    </citation>
    <scope>NUCLEOTIDE SEQUENCE [LARGE SCALE GENOMIC DNA]</scope>
    <source>
        <strain evidence="2 3">LaAM-08-1</strain>
    </source>
</reference>
<proteinExistence type="predicted"/>
<dbReference type="Proteomes" id="UP000054477">
    <property type="component" value="Unassembled WGS sequence"/>
</dbReference>
<sequence>MFEFEAHDQQSRDALFLERLNTFMDKCLADIRAFADRELRPYEETRRCIAEWHAKYLFQPQPSASSTLPDKCTRVRSVLCDASRILESLAETSGVQSFLLAVEPHNPADAGFLGGSVSGREFWRGLRGGGDSGAKSFKLCCQSHNIFNSGDTHDQYPPPPPLPQASTLKPPPARSLKAELYDHVRKALRTASGIRNAEMKWSNHDRLDVYGVRLAGWPTSVPVQNPSSLKVTQNKLLLDALQNGTMKFERILPVVGPSQSHEGITTLPEADDNEDFSWAYDADADAPSNCSATENENCAWPVNESVYESQVNLSGTWRSDYVERPKKRARSTEGGADEGHEGIS</sequence>
<evidence type="ECO:0000313" key="3">
    <source>
        <dbReference type="Proteomes" id="UP000054477"/>
    </source>
</evidence>
<dbReference type="HOGENOM" id="CLU_058263_1_0_1"/>
<feature type="compositionally biased region" description="Pro residues" evidence="1">
    <location>
        <begin position="156"/>
        <end position="172"/>
    </location>
</feature>
<organism evidence="2 3">
    <name type="scientific">Laccaria amethystina LaAM-08-1</name>
    <dbReference type="NCBI Taxonomy" id="1095629"/>
    <lineage>
        <taxon>Eukaryota</taxon>
        <taxon>Fungi</taxon>
        <taxon>Dikarya</taxon>
        <taxon>Basidiomycota</taxon>
        <taxon>Agaricomycotina</taxon>
        <taxon>Agaricomycetes</taxon>
        <taxon>Agaricomycetidae</taxon>
        <taxon>Agaricales</taxon>
        <taxon>Agaricineae</taxon>
        <taxon>Hydnangiaceae</taxon>
        <taxon>Laccaria</taxon>
    </lineage>
</organism>
<name>A0A0C9XZM8_9AGAR</name>
<keyword evidence="3" id="KW-1185">Reference proteome</keyword>
<dbReference type="OrthoDB" id="3223825at2759"/>